<evidence type="ECO:0000313" key="2">
    <source>
        <dbReference type="Proteomes" id="UP000515146"/>
    </source>
</evidence>
<reference evidence="3" key="1">
    <citation type="submission" date="2025-08" db="UniProtKB">
        <authorList>
            <consortium name="RefSeq"/>
        </authorList>
    </citation>
    <scope>IDENTIFICATION</scope>
    <source>
        <strain evidence="3">Airmid</strain>
    </source>
</reference>
<dbReference type="OMA" id="TNCKNAY"/>
<keyword evidence="2" id="KW-1185">Reference proteome</keyword>
<dbReference type="KEGG" id="dpte:113797077"/>
<dbReference type="Proteomes" id="UP000515146">
    <property type="component" value="Unplaced"/>
</dbReference>
<name>A0A6P6YD35_DERPT</name>
<dbReference type="InParanoid" id="A0A6P6YD35"/>
<accession>A0A6P6YD35</accession>
<feature type="domain" description="PiggyBac transposable element-derived protein" evidence="1">
    <location>
        <begin position="85"/>
        <end position="441"/>
    </location>
</feature>
<protein>
    <submittedName>
        <fullName evidence="3">PiggyBac transposable element-derived protein 4-like</fullName>
    </submittedName>
</protein>
<sequence>MSHTNDTTEIDSDETEIYEYDQNLESYHESDDDWYPENQDDGWFGKNKTTFWKKYLPDSVSFRKNPHNILREKQGLKGPALNAVSPNDYWSLFVTNEMLNLLVSNTNEFIDTINIRHTFKETNALEMKAFLGLLLLTGIYRSNRLNLNDLWINDGTGVEIFHLTMSQRRFRFLLAVLRFDSKITRNERKKIDKIAPIRELFEIFVTNCAINYSPSMSLTIDEMLVAFRGRCSFKQYIPSKPAKYGIKIHALADAENAYVCNMEIYPGRQPTGPYMVDNSAKAVVTRLIRNISGSGRNITFDNWYTSYPLVKSLMDEYRLSAVGTLRKNKREIPPEFLTIRNRATYDSMFGFSNKITLVSYIPKSKNRKNVLLLSTMHYDKSINPESGEKKIPEIISFYNENKVGVDLADQMAASYNVSRNSKRWPLTIFFHLLNIANINSFVLYSQKSSNLMRRRIFIKNVALSLIEPILIQRMNSSYIERQIKDDIRKILPNRDAQRNIYSESKSSYGRARCYICPRNLDMKHAIKCQECKKTICVNHCRGATFCVKCLDNDSA</sequence>
<dbReference type="PANTHER" id="PTHR46599">
    <property type="entry name" value="PIGGYBAC TRANSPOSABLE ELEMENT-DERIVED PROTEIN 4"/>
    <property type="match status" value="1"/>
</dbReference>
<dbReference type="PANTHER" id="PTHR46599:SF6">
    <property type="entry name" value="DUAL SPECIFICITY PHOSPHATASE 26"/>
    <property type="match status" value="1"/>
</dbReference>
<dbReference type="RefSeq" id="XP_027203195.1">
    <property type="nucleotide sequence ID" value="XM_027347394.1"/>
</dbReference>
<gene>
    <name evidence="3" type="primary">LOC113797077</name>
</gene>
<organism evidence="2 3">
    <name type="scientific">Dermatophagoides pteronyssinus</name>
    <name type="common">European house dust mite</name>
    <dbReference type="NCBI Taxonomy" id="6956"/>
    <lineage>
        <taxon>Eukaryota</taxon>
        <taxon>Metazoa</taxon>
        <taxon>Ecdysozoa</taxon>
        <taxon>Arthropoda</taxon>
        <taxon>Chelicerata</taxon>
        <taxon>Arachnida</taxon>
        <taxon>Acari</taxon>
        <taxon>Acariformes</taxon>
        <taxon>Sarcoptiformes</taxon>
        <taxon>Astigmata</taxon>
        <taxon>Psoroptidia</taxon>
        <taxon>Analgoidea</taxon>
        <taxon>Pyroglyphidae</taxon>
        <taxon>Dermatophagoidinae</taxon>
        <taxon>Dermatophagoides</taxon>
    </lineage>
</organism>
<dbReference type="OrthoDB" id="6515644at2759"/>
<dbReference type="AlphaFoldDB" id="A0A6P6YD35"/>
<evidence type="ECO:0000259" key="1">
    <source>
        <dbReference type="Pfam" id="PF13843"/>
    </source>
</evidence>
<evidence type="ECO:0000313" key="3">
    <source>
        <dbReference type="RefSeq" id="XP_027203195.1"/>
    </source>
</evidence>
<dbReference type="Pfam" id="PF13843">
    <property type="entry name" value="DDE_Tnp_1_7"/>
    <property type="match status" value="1"/>
</dbReference>
<proteinExistence type="predicted"/>
<dbReference type="InterPro" id="IPR029526">
    <property type="entry name" value="PGBD"/>
</dbReference>